<keyword evidence="1 2" id="KW-0694">RNA-binding</keyword>
<dbReference type="Proteomes" id="UP000250043">
    <property type="component" value="Unassembled WGS sequence"/>
</dbReference>
<evidence type="ECO:0000256" key="1">
    <source>
        <dbReference type="ARBA" id="ARBA00022884"/>
    </source>
</evidence>
<reference evidence="5 6" key="1">
    <citation type="submission" date="2016-07" db="EMBL/GenBank/DDBJ databases">
        <title>Draft genome of the white-rot fungus Obba rivulosa 3A-2.</title>
        <authorList>
            <consortium name="DOE Joint Genome Institute"/>
            <person name="Miettinen O."/>
            <person name="Riley R."/>
            <person name="Acob R."/>
            <person name="Barry K."/>
            <person name="Cullen D."/>
            <person name="De Vries R."/>
            <person name="Hainaut M."/>
            <person name="Hatakka A."/>
            <person name="Henrissat B."/>
            <person name="Hilden K."/>
            <person name="Kuo R."/>
            <person name="Labutti K."/>
            <person name="Lipzen A."/>
            <person name="Makela M.R."/>
            <person name="Sandor L."/>
            <person name="Spatafora J.W."/>
            <person name="Grigoriev I.V."/>
            <person name="Hibbett D.S."/>
        </authorList>
    </citation>
    <scope>NUCLEOTIDE SEQUENCE [LARGE SCALE GENOMIC DNA]</scope>
    <source>
        <strain evidence="5 6">3A-2</strain>
    </source>
</reference>
<feature type="compositionally biased region" description="Basic and acidic residues" evidence="3">
    <location>
        <begin position="218"/>
        <end position="233"/>
    </location>
</feature>
<proteinExistence type="predicted"/>
<protein>
    <recommendedName>
        <fullName evidence="4">RRM domain-containing protein</fullName>
    </recommendedName>
</protein>
<evidence type="ECO:0000259" key="4">
    <source>
        <dbReference type="PROSITE" id="PS50102"/>
    </source>
</evidence>
<dbReference type="SUPFAM" id="SSF54928">
    <property type="entry name" value="RNA-binding domain, RBD"/>
    <property type="match status" value="1"/>
</dbReference>
<feature type="region of interest" description="Disordered" evidence="3">
    <location>
        <begin position="1"/>
        <end position="20"/>
    </location>
</feature>
<accession>A0A8E2DGB6</accession>
<name>A0A8E2DGB6_9APHY</name>
<evidence type="ECO:0000313" key="5">
    <source>
        <dbReference type="EMBL" id="OCH85767.1"/>
    </source>
</evidence>
<dbReference type="PANTHER" id="PTHR19965:SF35">
    <property type="entry name" value="RNA ANNEALING PROTEIN YRA1"/>
    <property type="match status" value="1"/>
</dbReference>
<evidence type="ECO:0000256" key="2">
    <source>
        <dbReference type="PROSITE-ProRule" id="PRU00176"/>
    </source>
</evidence>
<dbReference type="PANTHER" id="PTHR19965">
    <property type="entry name" value="RNA AND EXPORT FACTOR BINDING PROTEIN"/>
    <property type="match status" value="1"/>
</dbReference>
<feature type="region of interest" description="Disordered" evidence="3">
    <location>
        <begin position="163"/>
        <end position="241"/>
    </location>
</feature>
<dbReference type="InterPro" id="IPR000504">
    <property type="entry name" value="RRM_dom"/>
</dbReference>
<feature type="domain" description="RRM" evidence="4">
    <location>
        <begin position="53"/>
        <end position="132"/>
    </location>
</feature>
<organism evidence="5 6">
    <name type="scientific">Obba rivulosa</name>
    <dbReference type="NCBI Taxonomy" id="1052685"/>
    <lineage>
        <taxon>Eukaryota</taxon>
        <taxon>Fungi</taxon>
        <taxon>Dikarya</taxon>
        <taxon>Basidiomycota</taxon>
        <taxon>Agaricomycotina</taxon>
        <taxon>Agaricomycetes</taxon>
        <taxon>Polyporales</taxon>
        <taxon>Gelatoporiaceae</taxon>
        <taxon>Obba</taxon>
    </lineage>
</organism>
<dbReference type="SMART" id="SM00360">
    <property type="entry name" value="RRM"/>
    <property type="match status" value="1"/>
</dbReference>
<dbReference type="Pfam" id="PF00076">
    <property type="entry name" value="RRM_1"/>
    <property type="match status" value="1"/>
</dbReference>
<sequence length="241" mass="25629">MQAHPQHARLNTYHGPKRQLLGNQAGHAAPAWRVNQVAQAKKPGGPSTVDPGSRILLSRLPLDVSESEVQVLFTKTVGAVKDVFLVYNSQGRSKGMAVVTFQRSGDAAVARAKYNGKIVDGKRPIKIEIIVDEDVPGVKSTPQPQVPSLLQRLGGIAAPASQVKPTQNGVIPNGTSHPPQSRKAVGKAAAAPRAAAQTSSTKAKLRAKKGPKRVKKKTVAELDKEMEDYRATADTDMNGTS</sequence>
<evidence type="ECO:0000256" key="3">
    <source>
        <dbReference type="SAM" id="MobiDB-lite"/>
    </source>
</evidence>
<dbReference type="InterPro" id="IPR012677">
    <property type="entry name" value="Nucleotide-bd_a/b_plait_sf"/>
</dbReference>
<dbReference type="AlphaFoldDB" id="A0A8E2DGB6"/>
<dbReference type="GO" id="GO:0005634">
    <property type="term" value="C:nucleus"/>
    <property type="evidence" value="ECO:0007669"/>
    <property type="project" value="TreeGrafter"/>
</dbReference>
<dbReference type="GO" id="GO:0003729">
    <property type="term" value="F:mRNA binding"/>
    <property type="evidence" value="ECO:0007669"/>
    <property type="project" value="TreeGrafter"/>
</dbReference>
<feature type="compositionally biased region" description="Polar residues" evidence="3">
    <location>
        <begin position="163"/>
        <end position="179"/>
    </location>
</feature>
<dbReference type="InterPro" id="IPR035979">
    <property type="entry name" value="RBD_domain_sf"/>
</dbReference>
<gene>
    <name evidence="5" type="ORF">OBBRIDRAFT_797835</name>
</gene>
<feature type="compositionally biased region" description="Low complexity" evidence="3">
    <location>
        <begin position="186"/>
        <end position="196"/>
    </location>
</feature>
<dbReference type="Gene3D" id="3.30.70.330">
    <property type="match status" value="1"/>
</dbReference>
<feature type="compositionally biased region" description="Basic residues" evidence="3">
    <location>
        <begin position="203"/>
        <end position="217"/>
    </location>
</feature>
<dbReference type="OrthoDB" id="346839at2759"/>
<keyword evidence="6" id="KW-1185">Reference proteome</keyword>
<dbReference type="PROSITE" id="PS50102">
    <property type="entry name" value="RRM"/>
    <property type="match status" value="1"/>
</dbReference>
<evidence type="ECO:0000313" key="6">
    <source>
        <dbReference type="Proteomes" id="UP000250043"/>
    </source>
</evidence>
<dbReference type="EMBL" id="KV722564">
    <property type="protein sequence ID" value="OCH85767.1"/>
    <property type="molecule type" value="Genomic_DNA"/>
</dbReference>
<dbReference type="InterPro" id="IPR051229">
    <property type="entry name" value="ALYREF_mRNA_export"/>
</dbReference>